<dbReference type="RefSeq" id="WP_079644734.1">
    <property type="nucleotide sequence ID" value="NZ_FUZF01000016.1"/>
</dbReference>
<dbReference type="AlphaFoldDB" id="A0A1T5FJ59"/>
<gene>
    <name evidence="1" type="ORF">SAMN05660841_03318</name>
</gene>
<evidence type="ECO:0000313" key="2">
    <source>
        <dbReference type="Proteomes" id="UP000190150"/>
    </source>
</evidence>
<organism evidence="1 2">
    <name type="scientific">Sphingobacterium nematocida</name>
    <dbReference type="NCBI Taxonomy" id="1513896"/>
    <lineage>
        <taxon>Bacteria</taxon>
        <taxon>Pseudomonadati</taxon>
        <taxon>Bacteroidota</taxon>
        <taxon>Sphingobacteriia</taxon>
        <taxon>Sphingobacteriales</taxon>
        <taxon>Sphingobacteriaceae</taxon>
        <taxon>Sphingobacterium</taxon>
    </lineage>
</organism>
<name>A0A1T5FJ59_9SPHI</name>
<dbReference type="OrthoDB" id="710697at2"/>
<accession>A0A1T5FJ59</accession>
<evidence type="ECO:0000313" key="1">
    <source>
        <dbReference type="EMBL" id="SKB96132.1"/>
    </source>
</evidence>
<dbReference type="EMBL" id="FUZF01000016">
    <property type="protein sequence ID" value="SKB96132.1"/>
    <property type="molecule type" value="Genomic_DNA"/>
</dbReference>
<keyword evidence="2" id="KW-1185">Reference proteome</keyword>
<dbReference type="Proteomes" id="UP000190150">
    <property type="component" value="Unassembled WGS sequence"/>
</dbReference>
<sequence length="78" mass="8486">MALKWFHYTGSDPANPSDYTVFGSSAPSDCPGTPQMLCAIRADEDTNAEPVLDTAIALEMVQALQNQTNTSNVLLKRR</sequence>
<reference evidence="2" key="1">
    <citation type="submission" date="2017-02" db="EMBL/GenBank/DDBJ databases">
        <authorList>
            <person name="Varghese N."/>
            <person name="Submissions S."/>
        </authorList>
    </citation>
    <scope>NUCLEOTIDE SEQUENCE [LARGE SCALE GENOMIC DNA]</scope>
    <source>
        <strain evidence="2">DSM 24091</strain>
    </source>
</reference>
<protein>
    <submittedName>
        <fullName evidence="1">Uncharacterized protein</fullName>
    </submittedName>
</protein>
<proteinExistence type="predicted"/>